<dbReference type="EC" id="2.1.1.33" evidence="7"/>
<dbReference type="Gene3D" id="3.40.50.150">
    <property type="entry name" value="Vaccinia Virus protein VP39"/>
    <property type="match status" value="1"/>
</dbReference>
<evidence type="ECO:0000256" key="3">
    <source>
        <dbReference type="ARBA" id="ARBA00022603"/>
    </source>
</evidence>
<keyword evidence="4 7" id="KW-0808">Transferase</keyword>
<name>A0A2K1P2G0_9BACT</name>
<dbReference type="NCBIfam" id="TIGR00091">
    <property type="entry name" value="tRNA (guanosine(46)-N7)-methyltransferase TrmB"/>
    <property type="match status" value="1"/>
</dbReference>
<dbReference type="EMBL" id="AZRL01000008">
    <property type="protein sequence ID" value="PNR96940.1"/>
    <property type="molecule type" value="Genomic_DNA"/>
</dbReference>
<evidence type="ECO:0000256" key="6">
    <source>
        <dbReference type="ARBA" id="ARBA00022694"/>
    </source>
</evidence>
<dbReference type="PROSITE" id="PS51625">
    <property type="entry name" value="SAM_MT_TRMB"/>
    <property type="match status" value="1"/>
</dbReference>
<dbReference type="SUPFAM" id="SSF53335">
    <property type="entry name" value="S-adenosyl-L-methionine-dependent methyltransferases"/>
    <property type="match status" value="1"/>
</dbReference>
<dbReference type="GO" id="GO:0043527">
    <property type="term" value="C:tRNA methyltransferase complex"/>
    <property type="evidence" value="ECO:0007669"/>
    <property type="project" value="TreeGrafter"/>
</dbReference>
<comment type="pathway">
    <text evidence="7">tRNA modification; N(7)-methylguanine-tRNA biosynthesis.</text>
</comment>
<keyword evidence="5 7" id="KW-0949">S-adenosyl-L-methionine</keyword>
<protein>
    <recommendedName>
        <fullName evidence="7">tRNA (guanine-N(7)-)-methyltransferase</fullName>
        <ecNumber evidence="7">2.1.1.33</ecNumber>
    </recommendedName>
    <alternativeName>
        <fullName evidence="7">tRNA (guanine(46)-N(7))-methyltransferase</fullName>
    </alternativeName>
    <alternativeName>
        <fullName evidence="7">tRNA(m7G46)-methyltransferase</fullName>
    </alternativeName>
</protein>
<proteinExistence type="inferred from homology"/>
<evidence type="ECO:0000256" key="1">
    <source>
        <dbReference type="ARBA" id="ARBA00000142"/>
    </source>
</evidence>
<accession>A0A2K1P2G0</accession>
<feature type="binding site" evidence="7">
    <location>
        <position position="89"/>
    </location>
    <ligand>
        <name>S-adenosyl-L-methionine</name>
        <dbReference type="ChEBI" id="CHEBI:59789"/>
    </ligand>
</feature>
<keyword evidence="3 7" id="KW-0489">Methyltransferase</keyword>
<dbReference type="AlphaFoldDB" id="A0A2K1P2G0"/>
<feature type="binding site" evidence="7">
    <location>
        <position position="148"/>
    </location>
    <ligand>
        <name>substrate</name>
    </ligand>
</feature>
<evidence type="ECO:0000256" key="5">
    <source>
        <dbReference type="ARBA" id="ARBA00022691"/>
    </source>
</evidence>
<evidence type="ECO:0000256" key="2">
    <source>
        <dbReference type="ARBA" id="ARBA00003015"/>
    </source>
</evidence>
<comment type="catalytic activity">
    <reaction evidence="1 7">
        <text>guanosine(46) in tRNA + S-adenosyl-L-methionine = N(7)-methylguanosine(46) in tRNA + S-adenosyl-L-homocysteine</text>
        <dbReference type="Rhea" id="RHEA:42708"/>
        <dbReference type="Rhea" id="RHEA-COMP:10188"/>
        <dbReference type="Rhea" id="RHEA-COMP:10189"/>
        <dbReference type="ChEBI" id="CHEBI:57856"/>
        <dbReference type="ChEBI" id="CHEBI:59789"/>
        <dbReference type="ChEBI" id="CHEBI:74269"/>
        <dbReference type="ChEBI" id="CHEBI:74480"/>
        <dbReference type="EC" id="2.1.1.33"/>
    </reaction>
</comment>
<dbReference type="InterPro" id="IPR055361">
    <property type="entry name" value="tRNA_methyltr_TrmB_bact"/>
</dbReference>
<keyword evidence="6 7" id="KW-0819">tRNA processing</keyword>
<evidence type="ECO:0000256" key="4">
    <source>
        <dbReference type="ARBA" id="ARBA00022679"/>
    </source>
</evidence>
<dbReference type="Pfam" id="PF02390">
    <property type="entry name" value="Methyltransf_4"/>
    <property type="match status" value="1"/>
</dbReference>
<dbReference type="PANTHER" id="PTHR23417:SF14">
    <property type="entry name" value="PENTACOTRIPEPTIDE-REPEAT REGION OF PRORP DOMAIN-CONTAINING PROTEIN"/>
    <property type="match status" value="1"/>
</dbReference>
<dbReference type="UniPathway" id="UPA00989"/>
<dbReference type="GO" id="GO:0008176">
    <property type="term" value="F:tRNA (guanine(46)-N7)-methyltransferase activity"/>
    <property type="evidence" value="ECO:0007669"/>
    <property type="project" value="UniProtKB-UniRule"/>
</dbReference>
<feature type="binding site" evidence="7">
    <location>
        <position position="37"/>
    </location>
    <ligand>
        <name>S-adenosyl-L-methionine</name>
        <dbReference type="ChEBI" id="CHEBI:59789"/>
    </ligand>
</feature>
<reference evidence="8 9" key="1">
    <citation type="submission" date="2013-12" db="EMBL/GenBank/DDBJ databases">
        <title>Comparative genomics of Petrotoga isolates.</title>
        <authorList>
            <person name="Nesbo C.L."/>
            <person name="Charchuk R."/>
            <person name="Chow K."/>
        </authorList>
    </citation>
    <scope>NUCLEOTIDE SEQUENCE [LARGE SCALE GENOMIC DNA]</scope>
    <source>
        <strain evidence="8 9">DSM 13574</strain>
    </source>
</reference>
<organism evidence="8 9">
    <name type="scientific">Petrotoga olearia DSM 13574</name>
    <dbReference type="NCBI Taxonomy" id="1122955"/>
    <lineage>
        <taxon>Bacteria</taxon>
        <taxon>Thermotogati</taxon>
        <taxon>Thermotogota</taxon>
        <taxon>Thermotogae</taxon>
        <taxon>Petrotogales</taxon>
        <taxon>Petrotogaceae</taxon>
        <taxon>Petrotoga</taxon>
    </lineage>
</organism>
<dbReference type="OrthoDB" id="9802090at2"/>
<dbReference type="PANTHER" id="PTHR23417">
    <property type="entry name" value="3-DEOXY-D-MANNO-OCTULOSONIC-ACID TRANSFERASE/TRNA GUANINE-N 7 - -METHYLTRANSFERASE"/>
    <property type="match status" value="1"/>
</dbReference>
<comment type="similarity">
    <text evidence="7">Belongs to the class I-like SAM-binding methyltransferase superfamily. TrmB family.</text>
</comment>
<sequence>MNSYSYLQMYQINTKDLKSYPIEWNKIFGNSNKSIVEIGFGGGEFLVNLAKENNNYNYVGLETSLTSCHKIKKKIFQNNLNNIQIILEDAKFALREFFSDNSISKVIVNFPCPWPKSKHAKNRLFDENFIDTLSSVLEVDGEVILTTDVFEYASDVKEKFLSNGCFKVKNISEVQQLPFKTRYEKKWENEGRKKYLLIAQKRCKKDIKRLLEGEFDLPHEKIKRLDFDKLQSLVGFKKSSENHNITIKDIYAKLDGSEYLVKVFSEDKGYIQSYFVNVIKIKEGWLVKLDDIAKAYRTPSVKEAVNIIAKELEN</sequence>
<evidence type="ECO:0000313" key="8">
    <source>
        <dbReference type="EMBL" id="PNR96940.1"/>
    </source>
</evidence>
<feature type="binding site" evidence="7">
    <location>
        <position position="62"/>
    </location>
    <ligand>
        <name>S-adenosyl-L-methionine</name>
        <dbReference type="ChEBI" id="CHEBI:59789"/>
    </ligand>
</feature>
<dbReference type="InterPro" id="IPR003358">
    <property type="entry name" value="tRNA_(Gua-N-7)_MeTrfase_Trmb"/>
</dbReference>
<feature type="binding site" evidence="7">
    <location>
        <position position="116"/>
    </location>
    <ligand>
        <name>substrate</name>
    </ligand>
</feature>
<dbReference type="Proteomes" id="UP000236434">
    <property type="component" value="Unassembled WGS sequence"/>
</dbReference>
<dbReference type="InterPro" id="IPR029063">
    <property type="entry name" value="SAM-dependent_MTases_sf"/>
</dbReference>
<gene>
    <name evidence="7" type="primary">trmB</name>
    <name evidence="8" type="ORF">X929_03865</name>
</gene>
<evidence type="ECO:0000256" key="7">
    <source>
        <dbReference type="HAMAP-Rule" id="MF_01057"/>
    </source>
</evidence>
<evidence type="ECO:0000313" key="9">
    <source>
        <dbReference type="Proteomes" id="UP000236434"/>
    </source>
</evidence>
<dbReference type="RefSeq" id="WP_103066721.1">
    <property type="nucleotide sequence ID" value="NZ_AZRL01000008.1"/>
</dbReference>
<dbReference type="HAMAP" id="MF_01057">
    <property type="entry name" value="tRNA_methyltr_TrmB"/>
    <property type="match status" value="1"/>
</dbReference>
<comment type="function">
    <text evidence="2 7">Catalyzes the formation of N(7)-methylguanine at position 46 (m7G46) in tRNA.</text>
</comment>
<comment type="caution">
    <text evidence="7">Lacks conserved residue(s) required for the propagation of feature annotation.</text>
</comment>
<feature type="binding site" evidence="7">
    <location>
        <begin position="181"/>
        <end position="184"/>
    </location>
    <ligand>
        <name>substrate</name>
    </ligand>
</feature>
<comment type="caution">
    <text evidence="8">The sequence shown here is derived from an EMBL/GenBank/DDBJ whole genome shotgun (WGS) entry which is preliminary data.</text>
</comment>